<keyword evidence="1" id="KW-0812">Transmembrane</keyword>
<evidence type="ECO:0000313" key="3">
    <source>
        <dbReference type="Proteomes" id="UP001187192"/>
    </source>
</evidence>
<evidence type="ECO:0000256" key="1">
    <source>
        <dbReference type="SAM" id="Phobius"/>
    </source>
</evidence>
<name>A0AA88D9W4_FICCA</name>
<gene>
    <name evidence="2" type="ORF">TIFTF001_020545</name>
</gene>
<sequence>MERPTTAVFRFGELSKGSHTGTTAIKLSFDCAQRALDCRRRRSTLTHVELAIIGSFVSCMMVDMLGWEWVGRWGSIHGDGSS</sequence>
<protein>
    <submittedName>
        <fullName evidence="2">Uncharacterized protein</fullName>
    </submittedName>
</protein>
<dbReference type="AlphaFoldDB" id="A0AA88D9W4"/>
<feature type="transmembrane region" description="Helical" evidence="1">
    <location>
        <begin position="48"/>
        <end position="67"/>
    </location>
</feature>
<reference evidence="2" key="1">
    <citation type="submission" date="2023-07" db="EMBL/GenBank/DDBJ databases">
        <title>draft genome sequence of fig (Ficus carica).</title>
        <authorList>
            <person name="Takahashi T."/>
            <person name="Nishimura K."/>
        </authorList>
    </citation>
    <scope>NUCLEOTIDE SEQUENCE</scope>
</reference>
<keyword evidence="1" id="KW-1133">Transmembrane helix</keyword>
<dbReference type="Proteomes" id="UP001187192">
    <property type="component" value="Unassembled WGS sequence"/>
</dbReference>
<dbReference type="EMBL" id="BTGU01000037">
    <property type="protein sequence ID" value="GMN51383.1"/>
    <property type="molecule type" value="Genomic_DNA"/>
</dbReference>
<keyword evidence="3" id="KW-1185">Reference proteome</keyword>
<keyword evidence="1" id="KW-0472">Membrane</keyword>
<evidence type="ECO:0000313" key="2">
    <source>
        <dbReference type="EMBL" id="GMN51383.1"/>
    </source>
</evidence>
<proteinExistence type="predicted"/>
<comment type="caution">
    <text evidence="2">The sequence shown here is derived from an EMBL/GenBank/DDBJ whole genome shotgun (WGS) entry which is preliminary data.</text>
</comment>
<organism evidence="2 3">
    <name type="scientific">Ficus carica</name>
    <name type="common">Common fig</name>
    <dbReference type="NCBI Taxonomy" id="3494"/>
    <lineage>
        <taxon>Eukaryota</taxon>
        <taxon>Viridiplantae</taxon>
        <taxon>Streptophyta</taxon>
        <taxon>Embryophyta</taxon>
        <taxon>Tracheophyta</taxon>
        <taxon>Spermatophyta</taxon>
        <taxon>Magnoliopsida</taxon>
        <taxon>eudicotyledons</taxon>
        <taxon>Gunneridae</taxon>
        <taxon>Pentapetalae</taxon>
        <taxon>rosids</taxon>
        <taxon>fabids</taxon>
        <taxon>Rosales</taxon>
        <taxon>Moraceae</taxon>
        <taxon>Ficeae</taxon>
        <taxon>Ficus</taxon>
    </lineage>
</organism>
<accession>A0AA88D9W4</accession>